<dbReference type="RefSeq" id="WP_125206107.1">
    <property type="nucleotide sequence ID" value="NZ_AP025739.1"/>
</dbReference>
<name>A0A402CZI9_9BACT</name>
<dbReference type="OrthoDB" id="3806873at2"/>
<evidence type="ECO:0000313" key="2">
    <source>
        <dbReference type="EMBL" id="BDI33945.1"/>
    </source>
</evidence>
<dbReference type="Pfam" id="PF01636">
    <property type="entry name" value="APH"/>
    <property type="match status" value="1"/>
</dbReference>
<dbReference type="KEGG" id="ccot:CCAX7_59960"/>
<protein>
    <recommendedName>
        <fullName evidence="1">Aminoglycoside phosphotransferase domain-containing protein</fullName>
    </recommendedName>
</protein>
<dbReference type="Proteomes" id="UP000287394">
    <property type="component" value="Chromosome"/>
</dbReference>
<accession>A0A402CZI9</accession>
<evidence type="ECO:0000259" key="1">
    <source>
        <dbReference type="Pfam" id="PF01636"/>
    </source>
</evidence>
<dbReference type="Gene3D" id="3.90.1200.10">
    <property type="match status" value="1"/>
</dbReference>
<dbReference type="EMBL" id="AP025739">
    <property type="protein sequence ID" value="BDI33945.1"/>
    <property type="molecule type" value="Genomic_DNA"/>
</dbReference>
<proteinExistence type="predicted"/>
<gene>
    <name evidence="2" type="ORF">CCAX7_59960</name>
</gene>
<reference evidence="2 3" key="1">
    <citation type="journal article" date="2019" name="Int. J. Syst. Evol. Microbiol.">
        <title>Capsulimonas corticalis gen. nov., sp. nov., an aerobic capsulated bacterium, of a novel bacterial order, Capsulimonadales ord. nov., of the class Armatimonadia of the phylum Armatimonadetes.</title>
        <authorList>
            <person name="Li J."/>
            <person name="Kudo C."/>
            <person name="Tonouchi A."/>
        </authorList>
    </citation>
    <scope>NUCLEOTIDE SEQUENCE [LARGE SCALE GENOMIC DNA]</scope>
    <source>
        <strain evidence="2 3">AX-7</strain>
    </source>
</reference>
<keyword evidence="3" id="KW-1185">Reference proteome</keyword>
<organism evidence="2 3">
    <name type="scientific">Capsulimonas corticalis</name>
    <dbReference type="NCBI Taxonomy" id="2219043"/>
    <lineage>
        <taxon>Bacteria</taxon>
        <taxon>Bacillati</taxon>
        <taxon>Armatimonadota</taxon>
        <taxon>Armatimonadia</taxon>
        <taxon>Capsulimonadales</taxon>
        <taxon>Capsulimonadaceae</taxon>
        <taxon>Capsulimonas</taxon>
    </lineage>
</organism>
<sequence length="198" mass="21682">MGTEIRSIAQVRSNEVNQVLRFCFEYDEYFVKIGPDLGREYQGLQWLAGRLPAPRPLGVKRQGSVVALPMSAMKGEDLANLSASLHAQTVVMRLSAALKAIHTTVIDGWPFGGPGTTLVHGDACLPNFLFVDDRLSGYIDVGDLAIGDPEIDLSTAIWSLQYNLGPGYGLAFLGEYDLADADEGLVERLRLRYEMDSC</sequence>
<dbReference type="SUPFAM" id="SSF56112">
    <property type="entry name" value="Protein kinase-like (PK-like)"/>
    <property type="match status" value="1"/>
</dbReference>
<dbReference type="AlphaFoldDB" id="A0A402CZI9"/>
<dbReference type="InterPro" id="IPR011009">
    <property type="entry name" value="Kinase-like_dom_sf"/>
</dbReference>
<evidence type="ECO:0000313" key="3">
    <source>
        <dbReference type="Proteomes" id="UP000287394"/>
    </source>
</evidence>
<feature type="domain" description="Aminoglycoside phosphotransferase" evidence="1">
    <location>
        <begin position="101"/>
        <end position="177"/>
    </location>
</feature>
<dbReference type="InterPro" id="IPR002575">
    <property type="entry name" value="Aminoglycoside_PTrfase"/>
</dbReference>